<dbReference type="InterPro" id="IPR036410">
    <property type="entry name" value="HSP_DnaJ_Cys-rich_dom_sf"/>
</dbReference>
<dbReference type="InterPro" id="IPR012724">
    <property type="entry name" value="DnaJ"/>
</dbReference>
<feature type="binding site" evidence="9">
    <location>
        <position position="180"/>
    </location>
    <ligand>
        <name>Zn(2+)</name>
        <dbReference type="ChEBI" id="CHEBI:29105"/>
        <label>2</label>
    </ligand>
</feature>
<feature type="binding site" evidence="9">
    <location>
        <position position="163"/>
    </location>
    <ligand>
        <name>Zn(2+)</name>
        <dbReference type="ChEBI" id="CHEBI:29105"/>
        <label>1</label>
    </ligand>
</feature>
<dbReference type="Gene3D" id="1.10.287.110">
    <property type="entry name" value="DnaJ domain"/>
    <property type="match status" value="1"/>
</dbReference>
<dbReference type="GO" id="GO:0005524">
    <property type="term" value="F:ATP binding"/>
    <property type="evidence" value="ECO:0007669"/>
    <property type="project" value="InterPro"/>
</dbReference>
<comment type="cofactor">
    <cofactor evidence="9">
        <name>Zn(2+)</name>
        <dbReference type="ChEBI" id="CHEBI:29105"/>
    </cofactor>
    <text evidence="9">Binds 2 Zn(2+) ions per monomer.</text>
</comment>
<dbReference type="Proteomes" id="UP000178526">
    <property type="component" value="Unassembled WGS sequence"/>
</dbReference>
<dbReference type="FunFam" id="2.60.260.20:FF:000005">
    <property type="entry name" value="Chaperone protein dnaJ 1, mitochondrial"/>
    <property type="match status" value="1"/>
</dbReference>
<dbReference type="SUPFAM" id="SSF46565">
    <property type="entry name" value="Chaperone J-domain"/>
    <property type="match status" value="1"/>
</dbReference>
<evidence type="ECO:0000256" key="1">
    <source>
        <dbReference type="ARBA" id="ARBA00022723"/>
    </source>
</evidence>
<protein>
    <recommendedName>
        <fullName evidence="8 9">Chaperone protein DnaJ</fullName>
    </recommendedName>
</protein>
<dbReference type="GO" id="GO:0006260">
    <property type="term" value="P:DNA replication"/>
    <property type="evidence" value="ECO:0007669"/>
    <property type="project" value="UniProtKB-KW"/>
</dbReference>
<dbReference type="AlphaFoldDB" id="A0A1F7RCU9"/>
<gene>
    <name evidence="9" type="primary">dnaJ</name>
    <name evidence="13" type="ORF">A2042_03070</name>
</gene>
<dbReference type="NCBIfam" id="TIGR02349">
    <property type="entry name" value="DnaJ_bact"/>
    <property type="match status" value="1"/>
</dbReference>
<comment type="similarity">
    <text evidence="7 9">Belongs to the DnaJ family.</text>
</comment>
<dbReference type="EMBL" id="MGDB01000137">
    <property type="protein sequence ID" value="OGL38767.1"/>
    <property type="molecule type" value="Genomic_DNA"/>
</dbReference>
<dbReference type="SUPFAM" id="SSF49493">
    <property type="entry name" value="HSP40/DnaJ peptide-binding domain"/>
    <property type="match status" value="2"/>
</dbReference>
<feature type="binding site" evidence="9">
    <location>
        <position position="183"/>
    </location>
    <ligand>
        <name>Zn(2+)</name>
        <dbReference type="ChEBI" id="CHEBI:29105"/>
        <label>2</label>
    </ligand>
</feature>
<evidence type="ECO:0000256" key="5">
    <source>
        <dbReference type="ARBA" id="ARBA00023186"/>
    </source>
</evidence>
<evidence type="ECO:0000313" key="13">
    <source>
        <dbReference type="EMBL" id="OGL38767.1"/>
    </source>
</evidence>
<feature type="repeat" description="CXXCXGXG motif" evidence="9">
    <location>
        <begin position="216"/>
        <end position="223"/>
    </location>
</feature>
<dbReference type="FunFam" id="2.10.230.10:FF:000002">
    <property type="entry name" value="Molecular chaperone DnaJ"/>
    <property type="match status" value="1"/>
</dbReference>
<feature type="binding site" evidence="9">
    <location>
        <position position="202"/>
    </location>
    <ligand>
        <name>Zn(2+)</name>
        <dbReference type="ChEBI" id="CHEBI:29105"/>
        <label>2</label>
    </ligand>
</feature>
<sequence length="377" mass="41617">MAKRDYYEVLGLKKSASKDDIKKAYRKLARKYHPDVNPGDKKAEERFKEISEAYEVLSDPEKRKKYDLYGQQPFQSGFDPFSSYQKRGRGEGFDSQGFNFEDTFGRGFEGFGDIFGDIFGKRKKSYAQEPAKGTDIQYSMEISFEDAIKGLSTDITIQRNASCDECNGSGTTPGSRSQVCPACNGTGQKKAGRGPLSFSQACPQCKGSGSWNPNPCKKCFGSGTTLKKERIGVKIPSGVDTGSKVRIAGKGETGKHGGPAGDLYIIVKVRPHPFFERKGDNIYCVIPLTVTEATLGSQITAPTIDGNVTMKIPEGTQSGQVFRLANKGSPKLKESGRGDQFVEVKIMVPKNLDERSKQLLRDVERLNYYNPRSNLRV</sequence>
<dbReference type="SUPFAM" id="SSF57938">
    <property type="entry name" value="DnaJ/Hsp40 cysteine-rich domain"/>
    <property type="match status" value="1"/>
</dbReference>
<dbReference type="Gene3D" id="2.10.230.10">
    <property type="entry name" value="Heat shock protein DnaJ, cysteine-rich domain"/>
    <property type="match status" value="1"/>
</dbReference>
<evidence type="ECO:0000256" key="3">
    <source>
        <dbReference type="ARBA" id="ARBA00022771"/>
    </source>
</evidence>
<keyword evidence="1 9" id="KW-0479">Metal-binding</keyword>
<feature type="binding site" evidence="9">
    <location>
        <position position="216"/>
    </location>
    <ligand>
        <name>Zn(2+)</name>
        <dbReference type="ChEBI" id="CHEBI:29105"/>
        <label>1</label>
    </ligand>
</feature>
<dbReference type="GO" id="GO:0051082">
    <property type="term" value="F:unfolded protein binding"/>
    <property type="evidence" value="ECO:0007669"/>
    <property type="project" value="UniProtKB-UniRule"/>
</dbReference>
<dbReference type="PANTHER" id="PTHR43096">
    <property type="entry name" value="DNAJ HOMOLOG 1, MITOCHONDRIAL-RELATED"/>
    <property type="match status" value="1"/>
</dbReference>
<dbReference type="PRINTS" id="PR00625">
    <property type="entry name" value="JDOMAIN"/>
</dbReference>
<dbReference type="GO" id="GO:0008270">
    <property type="term" value="F:zinc ion binding"/>
    <property type="evidence" value="ECO:0007669"/>
    <property type="project" value="UniProtKB-UniRule"/>
</dbReference>
<dbReference type="InterPro" id="IPR002939">
    <property type="entry name" value="DnaJ_C"/>
</dbReference>
<keyword evidence="5 9" id="KW-0143">Chaperone</keyword>
<feature type="binding site" evidence="9">
    <location>
        <position position="219"/>
    </location>
    <ligand>
        <name>Zn(2+)</name>
        <dbReference type="ChEBI" id="CHEBI:29105"/>
        <label>1</label>
    </ligand>
</feature>
<evidence type="ECO:0000256" key="9">
    <source>
        <dbReference type="HAMAP-Rule" id="MF_01152"/>
    </source>
</evidence>
<dbReference type="PANTHER" id="PTHR43096:SF52">
    <property type="entry name" value="DNAJ HOMOLOG 1, MITOCHONDRIAL-RELATED"/>
    <property type="match status" value="1"/>
</dbReference>
<comment type="subcellular location">
    <subcellularLocation>
        <location evidence="9">Cytoplasm</location>
    </subcellularLocation>
</comment>
<feature type="binding site" evidence="9">
    <location>
        <position position="166"/>
    </location>
    <ligand>
        <name>Zn(2+)</name>
        <dbReference type="ChEBI" id="CHEBI:29105"/>
        <label>1</label>
    </ligand>
</feature>
<dbReference type="InterPro" id="IPR036869">
    <property type="entry name" value="J_dom_sf"/>
</dbReference>
<keyword evidence="3 9" id="KW-0863">Zinc-finger</keyword>
<dbReference type="GO" id="GO:0042026">
    <property type="term" value="P:protein refolding"/>
    <property type="evidence" value="ECO:0007669"/>
    <property type="project" value="TreeGrafter"/>
</dbReference>
<comment type="function">
    <text evidence="6 9">Participates actively in the response to hyperosmotic and heat shock by preventing the aggregation of stress-denatured proteins and by disaggregating proteins, also in an autonomous, DnaK-independent fashion. Unfolded proteins bind initially to DnaJ; upon interaction with the DnaJ-bound protein, DnaK hydrolyzes its bound ATP, resulting in the formation of a stable complex. GrpE releases ADP from DnaK; ATP binding to DnaK triggers the release of the substrate protein, thus completing the reaction cycle. Several rounds of ATP-dependent interactions between DnaJ, DnaK and GrpE are required for fully efficient folding. Also involved, together with DnaK and GrpE, in the DNA replication of plasmids through activation of initiation proteins.</text>
</comment>
<dbReference type="PROSITE" id="PS50076">
    <property type="entry name" value="DNAJ_2"/>
    <property type="match status" value="1"/>
</dbReference>
<dbReference type="InterPro" id="IPR018253">
    <property type="entry name" value="DnaJ_domain_CS"/>
</dbReference>
<keyword evidence="4 9" id="KW-0862">Zinc</keyword>
<evidence type="ECO:0000313" key="14">
    <source>
        <dbReference type="Proteomes" id="UP000178526"/>
    </source>
</evidence>
<evidence type="ECO:0000259" key="12">
    <source>
        <dbReference type="PROSITE" id="PS51188"/>
    </source>
</evidence>
<keyword evidence="9" id="KW-0963">Cytoplasm</keyword>
<dbReference type="InterPro" id="IPR001305">
    <property type="entry name" value="HSP_DnaJ_Cys-rich_dom"/>
</dbReference>
<dbReference type="InterPro" id="IPR008971">
    <property type="entry name" value="HSP40/DnaJ_pept-bd"/>
</dbReference>
<feature type="zinc finger region" description="CR-type" evidence="10">
    <location>
        <begin position="150"/>
        <end position="228"/>
    </location>
</feature>
<keyword evidence="9" id="KW-0346">Stress response</keyword>
<dbReference type="NCBIfam" id="NF008035">
    <property type="entry name" value="PRK10767.1"/>
    <property type="match status" value="1"/>
</dbReference>
<accession>A0A1F7RCU9</accession>
<dbReference type="GO" id="GO:0009408">
    <property type="term" value="P:response to heat"/>
    <property type="evidence" value="ECO:0007669"/>
    <property type="project" value="InterPro"/>
</dbReference>
<feature type="repeat" description="CXXCXGXG motif" evidence="9">
    <location>
        <begin position="163"/>
        <end position="170"/>
    </location>
</feature>
<keyword evidence="2 9" id="KW-0677">Repeat</keyword>
<dbReference type="PROSITE" id="PS00636">
    <property type="entry name" value="DNAJ_1"/>
    <property type="match status" value="1"/>
</dbReference>
<feature type="repeat" description="CXXCXGXG motif" evidence="9">
    <location>
        <begin position="202"/>
        <end position="209"/>
    </location>
</feature>
<dbReference type="GO" id="GO:0031072">
    <property type="term" value="F:heat shock protein binding"/>
    <property type="evidence" value="ECO:0007669"/>
    <property type="project" value="InterPro"/>
</dbReference>
<comment type="subunit">
    <text evidence="9">Homodimer.</text>
</comment>
<dbReference type="FunFam" id="1.10.287.110:FF:000034">
    <property type="entry name" value="Chaperone protein DnaJ"/>
    <property type="match status" value="1"/>
</dbReference>
<organism evidence="13 14">
    <name type="scientific">Candidatus Schekmanbacteria bacterium GWA2_38_11</name>
    <dbReference type="NCBI Taxonomy" id="1817876"/>
    <lineage>
        <taxon>Bacteria</taxon>
        <taxon>Candidatus Schekmaniibacteriota</taxon>
    </lineage>
</organism>
<dbReference type="CDD" id="cd10747">
    <property type="entry name" value="DnaJ_C"/>
    <property type="match status" value="1"/>
</dbReference>
<name>A0A1F7RCU9_9BACT</name>
<dbReference type="Gene3D" id="2.60.260.20">
    <property type="entry name" value="Urease metallochaperone UreE, N-terminal domain"/>
    <property type="match status" value="2"/>
</dbReference>
<dbReference type="PROSITE" id="PS51188">
    <property type="entry name" value="ZF_CR"/>
    <property type="match status" value="1"/>
</dbReference>
<evidence type="ECO:0000256" key="2">
    <source>
        <dbReference type="ARBA" id="ARBA00022737"/>
    </source>
</evidence>
<dbReference type="InterPro" id="IPR001623">
    <property type="entry name" value="DnaJ_domain"/>
</dbReference>
<dbReference type="Pfam" id="PF00684">
    <property type="entry name" value="DnaJ_CXXCXGXG"/>
    <property type="match status" value="1"/>
</dbReference>
<evidence type="ECO:0000256" key="7">
    <source>
        <dbReference type="ARBA" id="ARBA00061004"/>
    </source>
</evidence>
<evidence type="ECO:0000256" key="8">
    <source>
        <dbReference type="ARBA" id="ARBA00067609"/>
    </source>
</evidence>
<dbReference type="HAMAP" id="MF_01152">
    <property type="entry name" value="DnaJ"/>
    <property type="match status" value="1"/>
</dbReference>
<reference evidence="13 14" key="1">
    <citation type="journal article" date="2016" name="Nat. Commun.">
        <title>Thousands of microbial genomes shed light on interconnected biogeochemical processes in an aquifer system.</title>
        <authorList>
            <person name="Anantharaman K."/>
            <person name="Brown C.T."/>
            <person name="Hug L.A."/>
            <person name="Sharon I."/>
            <person name="Castelle C.J."/>
            <person name="Probst A.J."/>
            <person name="Thomas B.C."/>
            <person name="Singh A."/>
            <person name="Wilkins M.J."/>
            <person name="Karaoz U."/>
            <person name="Brodie E.L."/>
            <person name="Williams K.H."/>
            <person name="Hubbard S.S."/>
            <person name="Banfield J.F."/>
        </authorList>
    </citation>
    <scope>NUCLEOTIDE SEQUENCE [LARGE SCALE GENOMIC DNA]</scope>
</reference>
<keyword evidence="9" id="KW-0235">DNA replication</keyword>
<evidence type="ECO:0000256" key="4">
    <source>
        <dbReference type="ARBA" id="ARBA00022833"/>
    </source>
</evidence>
<dbReference type="Pfam" id="PF00226">
    <property type="entry name" value="DnaJ"/>
    <property type="match status" value="1"/>
</dbReference>
<feature type="domain" description="CR-type" evidence="12">
    <location>
        <begin position="150"/>
        <end position="228"/>
    </location>
</feature>
<proteinExistence type="inferred from homology"/>
<dbReference type="Pfam" id="PF01556">
    <property type="entry name" value="DnaJ_C"/>
    <property type="match status" value="1"/>
</dbReference>
<dbReference type="CDD" id="cd10719">
    <property type="entry name" value="DnaJ_zf"/>
    <property type="match status" value="1"/>
</dbReference>
<feature type="repeat" description="CXXCXGXG motif" evidence="9">
    <location>
        <begin position="180"/>
        <end position="187"/>
    </location>
</feature>
<evidence type="ECO:0000259" key="11">
    <source>
        <dbReference type="PROSITE" id="PS50076"/>
    </source>
</evidence>
<feature type="domain" description="J" evidence="11">
    <location>
        <begin position="5"/>
        <end position="70"/>
    </location>
</feature>
<dbReference type="SMART" id="SM00271">
    <property type="entry name" value="DnaJ"/>
    <property type="match status" value="1"/>
</dbReference>
<evidence type="ECO:0000256" key="10">
    <source>
        <dbReference type="PROSITE-ProRule" id="PRU00546"/>
    </source>
</evidence>
<feature type="binding site" evidence="9">
    <location>
        <position position="205"/>
    </location>
    <ligand>
        <name>Zn(2+)</name>
        <dbReference type="ChEBI" id="CHEBI:29105"/>
        <label>2</label>
    </ligand>
</feature>
<dbReference type="CDD" id="cd06257">
    <property type="entry name" value="DnaJ"/>
    <property type="match status" value="1"/>
</dbReference>
<evidence type="ECO:0000256" key="6">
    <source>
        <dbReference type="ARBA" id="ARBA00053423"/>
    </source>
</evidence>
<comment type="caution">
    <text evidence="13">The sequence shown here is derived from an EMBL/GenBank/DDBJ whole genome shotgun (WGS) entry which is preliminary data.</text>
</comment>
<comment type="domain">
    <text evidence="9">The J domain is necessary and sufficient to stimulate DnaK ATPase activity. Zinc center 1 plays an important role in the autonomous, DnaK-independent chaperone activity of DnaJ. Zinc center 2 is essential for interaction with DnaK and for DnaJ activity.</text>
</comment>
<dbReference type="GO" id="GO:0005737">
    <property type="term" value="C:cytoplasm"/>
    <property type="evidence" value="ECO:0007669"/>
    <property type="project" value="UniProtKB-SubCell"/>
</dbReference>